<proteinExistence type="predicted"/>
<dbReference type="EMBL" id="GBXM01075334">
    <property type="protein sequence ID" value="JAH33243.1"/>
    <property type="molecule type" value="Transcribed_RNA"/>
</dbReference>
<accession>A0A0E9RYC7</accession>
<dbReference type="AlphaFoldDB" id="A0A0E9RYC7"/>
<evidence type="ECO:0000313" key="1">
    <source>
        <dbReference type="EMBL" id="JAH33243.1"/>
    </source>
</evidence>
<reference evidence="1" key="2">
    <citation type="journal article" date="2015" name="Fish Shellfish Immunol.">
        <title>Early steps in the European eel (Anguilla anguilla)-Vibrio vulnificus interaction in the gills: Role of the RtxA13 toxin.</title>
        <authorList>
            <person name="Callol A."/>
            <person name="Pajuelo D."/>
            <person name="Ebbesson L."/>
            <person name="Teles M."/>
            <person name="MacKenzie S."/>
            <person name="Amaro C."/>
        </authorList>
    </citation>
    <scope>NUCLEOTIDE SEQUENCE</scope>
</reference>
<reference evidence="1" key="1">
    <citation type="submission" date="2014-11" db="EMBL/GenBank/DDBJ databases">
        <authorList>
            <person name="Amaro Gonzalez C."/>
        </authorList>
    </citation>
    <scope>NUCLEOTIDE SEQUENCE</scope>
</reference>
<sequence length="34" mass="3744">MLLISANLQGFMLLHLVITTRCCLNGCLIVDPNL</sequence>
<organism evidence="1">
    <name type="scientific">Anguilla anguilla</name>
    <name type="common">European freshwater eel</name>
    <name type="synonym">Muraena anguilla</name>
    <dbReference type="NCBI Taxonomy" id="7936"/>
    <lineage>
        <taxon>Eukaryota</taxon>
        <taxon>Metazoa</taxon>
        <taxon>Chordata</taxon>
        <taxon>Craniata</taxon>
        <taxon>Vertebrata</taxon>
        <taxon>Euteleostomi</taxon>
        <taxon>Actinopterygii</taxon>
        <taxon>Neopterygii</taxon>
        <taxon>Teleostei</taxon>
        <taxon>Anguilliformes</taxon>
        <taxon>Anguillidae</taxon>
        <taxon>Anguilla</taxon>
    </lineage>
</organism>
<name>A0A0E9RYC7_ANGAN</name>
<protein>
    <submittedName>
        <fullName evidence="1">Uncharacterized protein</fullName>
    </submittedName>
</protein>